<evidence type="ECO:0000313" key="3">
    <source>
        <dbReference type="EnsemblPlants" id="PGSC0003DMT400094100"/>
    </source>
</evidence>
<dbReference type="EnsemblPlants" id="PGSC0003DMT400094100">
    <property type="protein sequence ID" value="PGSC0003DMT400094100"/>
    <property type="gene ID" value="PGSC0003DMG400043671"/>
</dbReference>
<reference evidence="3" key="2">
    <citation type="submission" date="2015-06" db="UniProtKB">
        <authorList>
            <consortium name="EnsemblPlants"/>
        </authorList>
    </citation>
    <scope>IDENTIFICATION</scope>
    <source>
        <strain evidence="3">DM1-3 516 R44</strain>
    </source>
</reference>
<feature type="domain" description="KIB1-4 beta-propeller" evidence="2">
    <location>
        <begin position="69"/>
        <end position="122"/>
    </location>
</feature>
<dbReference type="InterPro" id="IPR005174">
    <property type="entry name" value="KIB1-4_b-propeller"/>
</dbReference>
<dbReference type="Proteomes" id="UP000011115">
    <property type="component" value="Unassembled WGS sequence"/>
</dbReference>
<dbReference type="Pfam" id="PF03478">
    <property type="entry name" value="Beta-prop_KIB1-4"/>
    <property type="match status" value="1"/>
</dbReference>
<dbReference type="InterPro" id="IPR001810">
    <property type="entry name" value="F-box_dom"/>
</dbReference>
<dbReference type="Gene3D" id="1.20.1280.50">
    <property type="match status" value="1"/>
</dbReference>
<keyword evidence="4" id="KW-1185">Reference proteome</keyword>
<dbReference type="eggNOG" id="ENOG502R6DP">
    <property type="taxonomic scope" value="Eukaryota"/>
</dbReference>
<dbReference type="Pfam" id="PF00646">
    <property type="entry name" value="F-box"/>
    <property type="match status" value="1"/>
</dbReference>
<dbReference type="InParanoid" id="M1DTE6"/>
<evidence type="ECO:0000313" key="4">
    <source>
        <dbReference type="Proteomes" id="UP000011115"/>
    </source>
</evidence>
<protein>
    <submittedName>
        <fullName evidence="3">Uncharacterized protein</fullName>
    </submittedName>
</protein>
<name>M1DTE6_SOLTU</name>
<proteinExistence type="predicted"/>
<evidence type="ECO:0000259" key="1">
    <source>
        <dbReference type="Pfam" id="PF00646"/>
    </source>
</evidence>
<dbReference type="PANTHER" id="PTHR45463:SF8">
    <property type="entry name" value="OS09G0392200 PROTEIN"/>
    <property type="match status" value="1"/>
</dbReference>
<dbReference type="PANTHER" id="PTHR45463">
    <property type="entry name" value="OS09G0392200 PROTEIN"/>
    <property type="match status" value="1"/>
</dbReference>
<dbReference type="OMA" id="HIANHIK"/>
<sequence>MADWSKLPSDVIPHIANHIKVIEDYIAFGAVCTSWRITATKDNFDVFSPQVPLLMLQGVNHEEYYQNIYSLSKKKVSPTFLPQVRGSKYVPITEGWLCTMERDTGEINLLHPFSHKKYTFPPKKPY</sequence>
<dbReference type="AlphaFoldDB" id="M1DTE6"/>
<dbReference type="HOGENOM" id="CLU_019286_9_3_1"/>
<evidence type="ECO:0000259" key="2">
    <source>
        <dbReference type="Pfam" id="PF03478"/>
    </source>
</evidence>
<feature type="domain" description="F-box" evidence="1">
    <location>
        <begin position="4"/>
        <end position="45"/>
    </location>
</feature>
<reference evidence="4" key="1">
    <citation type="journal article" date="2011" name="Nature">
        <title>Genome sequence and analysis of the tuber crop potato.</title>
        <authorList>
            <consortium name="The Potato Genome Sequencing Consortium"/>
        </authorList>
    </citation>
    <scope>NUCLEOTIDE SEQUENCE [LARGE SCALE GENOMIC DNA]</scope>
    <source>
        <strain evidence="4">cv. DM1-3 516 R44</strain>
    </source>
</reference>
<dbReference type="PaxDb" id="4113-PGSC0003DMT400094100"/>
<dbReference type="Gramene" id="PGSC0003DMT400094100">
    <property type="protein sequence ID" value="PGSC0003DMT400094100"/>
    <property type="gene ID" value="PGSC0003DMG400043671"/>
</dbReference>
<organism evidence="3 4">
    <name type="scientific">Solanum tuberosum</name>
    <name type="common">Potato</name>
    <dbReference type="NCBI Taxonomy" id="4113"/>
    <lineage>
        <taxon>Eukaryota</taxon>
        <taxon>Viridiplantae</taxon>
        <taxon>Streptophyta</taxon>
        <taxon>Embryophyta</taxon>
        <taxon>Tracheophyta</taxon>
        <taxon>Spermatophyta</taxon>
        <taxon>Magnoliopsida</taxon>
        <taxon>eudicotyledons</taxon>
        <taxon>Gunneridae</taxon>
        <taxon>Pentapetalae</taxon>
        <taxon>asterids</taxon>
        <taxon>lamiids</taxon>
        <taxon>Solanales</taxon>
        <taxon>Solanaceae</taxon>
        <taxon>Solanoideae</taxon>
        <taxon>Solaneae</taxon>
        <taxon>Solanum</taxon>
    </lineage>
</organism>
<accession>M1DTE6</accession>